<evidence type="ECO:0000313" key="1">
    <source>
        <dbReference type="EMBL" id="JAH36312.1"/>
    </source>
</evidence>
<dbReference type="AlphaFoldDB" id="A0A0E9S542"/>
<accession>A0A0E9S542</accession>
<protein>
    <submittedName>
        <fullName evidence="1">Uncharacterized protein</fullName>
    </submittedName>
</protein>
<sequence>MRTLSFIAFHCVWSTEIFDLKVFPHWEHGWAPGVPVWDCVRVESVLAGVWC</sequence>
<dbReference type="EMBL" id="GBXM01072265">
    <property type="protein sequence ID" value="JAH36312.1"/>
    <property type="molecule type" value="Transcribed_RNA"/>
</dbReference>
<proteinExistence type="predicted"/>
<reference evidence="1" key="1">
    <citation type="submission" date="2014-11" db="EMBL/GenBank/DDBJ databases">
        <authorList>
            <person name="Amaro Gonzalez C."/>
        </authorList>
    </citation>
    <scope>NUCLEOTIDE SEQUENCE</scope>
</reference>
<reference evidence="1" key="2">
    <citation type="journal article" date="2015" name="Fish Shellfish Immunol.">
        <title>Early steps in the European eel (Anguilla anguilla)-Vibrio vulnificus interaction in the gills: Role of the RtxA13 toxin.</title>
        <authorList>
            <person name="Callol A."/>
            <person name="Pajuelo D."/>
            <person name="Ebbesson L."/>
            <person name="Teles M."/>
            <person name="MacKenzie S."/>
            <person name="Amaro C."/>
        </authorList>
    </citation>
    <scope>NUCLEOTIDE SEQUENCE</scope>
</reference>
<name>A0A0E9S542_ANGAN</name>
<organism evidence="1">
    <name type="scientific">Anguilla anguilla</name>
    <name type="common">European freshwater eel</name>
    <name type="synonym">Muraena anguilla</name>
    <dbReference type="NCBI Taxonomy" id="7936"/>
    <lineage>
        <taxon>Eukaryota</taxon>
        <taxon>Metazoa</taxon>
        <taxon>Chordata</taxon>
        <taxon>Craniata</taxon>
        <taxon>Vertebrata</taxon>
        <taxon>Euteleostomi</taxon>
        <taxon>Actinopterygii</taxon>
        <taxon>Neopterygii</taxon>
        <taxon>Teleostei</taxon>
        <taxon>Anguilliformes</taxon>
        <taxon>Anguillidae</taxon>
        <taxon>Anguilla</taxon>
    </lineage>
</organism>